<keyword evidence="2" id="KW-0806">Transcription termination</keyword>
<reference evidence="5 6" key="1">
    <citation type="journal article" date="2014" name="Nat. Commun.">
        <title>Klebsormidium flaccidum genome reveals primary factors for plant terrestrial adaptation.</title>
        <authorList>
            <person name="Hori K."/>
            <person name="Maruyama F."/>
            <person name="Fujisawa T."/>
            <person name="Togashi T."/>
            <person name="Yamamoto N."/>
            <person name="Seo M."/>
            <person name="Sato S."/>
            <person name="Yamada T."/>
            <person name="Mori H."/>
            <person name="Tajima N."/>
            <person name="Moriyama T."/>
            <person name="Ikeuchi M."/>
            <person name="Watanabe M."/>
            <person name="Wada H."/>
            <person name="Kobayashi K."/>
            <person name="Saito M."/>
            <person name="Masuda T."/>
            <person name="Sasaki-Sekimoto Y."/>
            <person name="Mashiguchi K."/>
            <person name="Awai K."/>
            <person name="Shimojima M."/>
            <person name="Masuda S."/>
            <person name="Iwai M."/>
            <person name="Nobusawa T."/>
            <person name="Narise T."/>
            <person name="Kondo S."/>
            <person name="Saito H."/>
            <person name="Sato R."/>
            <person name="Murakawa M."/>
            <person name="Ihara Y."/>
            <person name="Oshima-Yamada Y."/>
            <person name="Ohtaka K."/>
            <person name="Satoh M."/>
            <person name="Sonobe K."/>
            <person name="Ishii M."/>
            <person name="Ohtani R."/>
            <person name="Kanamori-Sato M."/>
            <person name="Honoki R."/>
            <person name="Miyazaki D."/>
            <person name="Mochizuki H."/>
            <person name="Umetsu J."/>
            <person name="Higashi K."/>
            <person name="Shibata D."/>
            <person name="Kamiya Y."/>
            <person name="Sato N."/>
            <person name="Nakamura Y."/>
            <person name="Tabata S."/>
            <person name="Ida S."/>
            <person name="Kurokawa K."/>
            <person name="Ohta H."/>
        </authorList>
    </citation>
    <scope>NUCLEOTIDE SEQUENCE [LARGE SCALE GENOMIC DNA]</scope>
    <source>
        <strain evidence="5 6">NIES-2285</strain>
    </source>
</reference>
<evidence type="ECO:0000313" key="6">
    <source>
        <dbReference type="Proteomes" id="UP000054558"/>
    </source>
</evidence>
<dbReference type="PANTHER" id="PTHR13068">
    <property type="entry name" value="CGI-12 PROTEIN-RELATED"/>
    <property type="match status" value="1"/>
</dbReference>
<evidence type="ECO:0000313" key="5">
    <source>
        <dbReference type="EMBL" id="GAQ77587.1"/>
    </source>
</evidence>
<keyword evidence="2" id="KW-0805">Transcription regulation</keyword>
<keyword evidence="6" id="KW-1185">Reference proteome</keyword>
<dbReference type="OrthoDB" id="637682at2759"/>
<name>A0A0U9HQA8_KLENI</name>
<dbReference type="STRING" id="105231.A0A0U9HQA8"/>
<feature type="region of interest" description="Disordered" evidence="4">
    <location>
        <begin position="88"/>
        <end position="212"/>
    </location>
</feature>
<dbReference type="GO" id="GO:0003676">
    <property type="term" value="F:nucleic acid binding"/>
    <property type="evidence" value="ECO:0007669"/>
    <property type="project" value="InterPro"/>
</dbReference>
<evidence type="ECO:0000256" key="4">
    <source>
        <dbReference type="SAM" id="MobiDB-lite"/>
    </source>
</evidence>
<feature type="compositionally biased region" description="Acidic residues" evidence="4">
    <location>
        <begin position="173"/>
        <end position="189"/>
    </location>
</feature>
<dbReference type="AlphaFoldDB" id="A0A0U9HQA8"/>
<dbReference type="Pfam" id="PF02536">
    <property type="entry name" value="mTERF"/>
    <property type="match status" value="1"/>
</dbReference>
<keyword evidence="3" id="KW-0809">Transit peptide</keyword>
<organism evidence="5 6">
    <name type="scientific">Klebsormidium nitens</name>
    <name type="common">Green alga</name>
    <name type="synonym">Ulothrix nitens</name>
    <dbReference type="NCBI Taxonomy" id="105231"/>
    <lineage>
        <taxon>Eukaryota</taxon>
        <taxon>Viridiplantae</taxon>
        <taxon>Streptophyta</taxon>
        <taxon>Klebsormidiophyceae</taxon>
        <taxon>Klebsormidiales</taxon>
        <taxon>Klebsormidiaceae</taxon>
        <taxon>Klebsormidium</taxon>
    </lineage>
</organism>
<dbReference type="PANTHER" id="PTHR13068:SF112">
    <property type="entry name" value="TRANSCRIPTION TERMINATION FACTOR 3, MITOCHONDRIAL"/>
    <property type="match status" value="1"/>
</dbReference>
<protein>
    <recommendedName>
        <fullName evidence="7">Mitochondrial transcription termination factor</fullName>
    </recommendedName>
</protein>
<evidence type="ECO:0008006" key="7">
    <source>
        <dbReference type="Google" id="ProtNLM"/>
    </source>
</evidence>
<dbReference type="Gene3D" id="1.25.70.10">
    <property type="entry name" value="Transcription termination factor 3, mitochondrial"/>
    <property type="match status" value="1"/>
</dbReference>
<feature type="compositionally biased region" description="Basic and acidic residues" evidence="4">
    <location>
        <begin position="115"/>
        <end position="127"/>
    </location>
</feature>
<dbReference type="SMART" id="SM00733">
    <property type="entry name" value="Mterf"/>
    <property type="match status" value="7"/>
</dbReference>
<sequence length="576" mass="64302">MEVLTQLRRPHQCWGLRAHSYTQNRRFVGTSHFHSGTGLAGRLSLQGLWHRGRLAGSKAACFCCRVAAFADPNPQVIEEKVSLSRGLASAQERASKEGQPAPAKGSPVGLSKLSGDAERLLDAKKAGSLEGSSARKRRSSAEGRDGTQAKRSLKAVLGALQKRGKGQNQHEGDFEDEESGGVEDSETEDSGGGAAIRQPRKPRRRQLSDEERERRRAYIMAKLGLDEEASHILNSSIPAQITIAPLEERLDALSALGLDNYEIVLAIMRYPGILSLRRFQNYGPNIAFVRSLGIPDEDLPTIILRFPRLLVLNMEEVAPTVAYLRSLGLEDDDIRKMVLACPIIICKDVQKVMVPRVQVFQAFGMPPDKIASMLRKVPAILALFNPSRLAANLMYLEELGMTRDEIILLTSRNPEVIGHSIKDNLEPKIEWLQSLGMTQLDAARIVVGKPKLSLLKLQTRIRDLVAYGFTLDQVIKMLLKTQGLVGFTKETLYAKLSFVENVMGQSKEEISEFPTGLCYSLEKRVIPRWNEAVEAGIQYTTNWRTLIVATSARFEIMKLKQKYVRKKTRQWKSESF</sequence>
<feature type="compositionally biased region" description="Basic and acidic residues" evidence="4">
    <location>
        <begin position="139"/>
        <end position="148"/>
    </location>
</feature>
<proteinExistence type="inferred from homology"/>
<comment type="similarity">
    <text evidence="1">Belongs to the mTERF family.</text>
</comment>
<evidence type="ECO:0000256" key="1">
    <source>
        <dbReference type="ARBA" id="ARBA00007692"/>
    </source>
</evidence>
<dbReference type="OMA" id="SHFTQIY"/>
<evidence type="ECO:0000256" key="3">
    <source>
        <dbReference type="ARBA" id="ARBA00022946"/>
    </source>
</evidence>
<gene>
    <name evidence="5" type="ORF">KFL_000010360</name>
</gene>
<dbReference type="EMBL" id="DF236950">
    <property type="protein sequence ID" value="GAQ77587.1"/>
    <property type="molecule type" value="Genomic_DNA"/>
</dbReference>
<dbReference type="InterPro" id="IPR003690">
    <property type="entry name" value="MTERF"/>
</dbReference>
<accession>A0A0U9HQA8</accession>
<dbReference type="InterPro" id="IPR038538">
    <property type="entry name" value="MTERF_sf"/>
</dbReference>
<evidence type="ECO:0000256" key="2">
    <source>
        <dbReference type="ARBA" id="ARBA00022472"/>
    </source>
</evidence>
<keyword evidence="2" id="KW-0804">Transcription</keyword>
<dbReference type="GO" id="GO:0006353">
    <property type="term" value="P:DNA-templated transcription termination"/>
    <property type="evidence" value="ECO:0007669"/>
    <property type="project" value="UniProtKB-KW"/>
</dbReference>
<dbReference type="Proteomes" id="UP000054558">
    <property type="component" value="Unassembled WGS sequence"/>
</dbReference>